<dbReference type="AlphaFoldDB" id="A0AA94FE00"/>
<reference evidence="1 2" key="1">
    <citation type="submission" date="2017-09" db="EMBL/GenBank/DDBJ databases">
        <title>Genomics of the genus Arcobacter.</title>
        <authorList>
            <person name="Perez-Cataluna A."/>
            <person name="Figueras M.J."/>
            <person name="Salas-Masso N."/>
        </authorList>
    </citation>
    <scope>NUCLEOTIDE SEQUENCE [LARGE SCALE GENOMIC DNA]</scope>
    <source>
        <strain evidence="1 2">CECT 7834</strain>
    </source>
</reference>
<proteinExistence type="predicted"/>
<dbReference type="EMBL" id="NXII01000009">
    <property type="protein sequence ID" value="RXI40698.1"/>
    <property type="molecule type" value="Genomic_DNA"/>
</dbReference>
<name>A0AA94FE00_9BACT</name>
<evidence type="ECO:0000313" key="2">
    <source>
        <dbReference type="Proteomes" id="UP000290378"/>
    </source>
</evidence>
<evidence type="ECO:0000313" key="1">
    <source>
        <dbReference type="EMBL" id="RXI40698.1"/>
    </source>
</evidence>
<organism evidence="1 2">
    <name type="scientific">Arcobacter cloacae</name>
    <dbReference type="NCBI Taxonomy" id="1054034"/>
    <lineage>
        <taxon>Bacteria</taxon>
        <taxon>Pseudomonadati</taxon>
        <taxon>Campylobacterota</taxon>
        <taxon>Epsilonproteobacteria</taxon>
        <taxon>Campylobacterales</taxon>
        <taxon>Arcobacteraceae</taxon>
        <taxon>Arcobacter</taxon>
    </lineage>
</organism>
<dbReference type="Proteomes" id="UP000290378">
    <property type="component" value="Unassembled WGS sequence"/>
</dbReference>
<accession>A0AA94FE00</accession>
<sequence>MVIIESAKLTCGYNKYFIDAIKDLLKITNSYYSNRIESEGTHPIDIEKAMKKEFSNDEKKKNINNILLQNPGL</sequence>
<dbReference type="RefSeq" id="WP_129013648.1">
    <property type="nucleotide sequence ID" value="NZ_CBCSEI010000009.1"/>
</dbReference>
<keyword evidence="2" id="KW-1185">Reference proteome</keyword>
<comment type="caution">
    <text evidence="1">The sequence shown here is derived from an EMBL/GenBank/DDBJ whole genome shotgun (WGS) entry which is preliminary data.</text>
</comment>
<gene>
    <name evidence="1" type="ORF">CP963_07940</name>
</gene>
<protein>
    <submittedName>
        <fullName evidence="1">Uncharacterized protein</fullName>
    </submittedName>
</protein>